<keyword evidence="3" id="KW-1133">Transmembrane helix</keyword>
<dbReference type="Proteomes" id="UP000185736">
    <property type="component" value="Unassembled WGS sequence"/>
</dbReference>
<reference evidence="4 5" key="1">
    <citation type="submission" date="2016-12" db="EMBL/GenBank/DDBJ databases">
        <title>Genomic comparison of strains in the 'Actinomyces naeslundii' group.</title>
        <authorList>
            <person name="Mughal S.R."/>
            <person name="Do T."/>
            <person name="Gilbert S.C."/>
            <person name="Witherden E.A."/>
            <person name="Didelot X."/>
            <person name="Beighton D."/>
        </authorList>
    </citation>
    <scope>NUCLEOTIDE SEQUENCE [LARGE SCALE GENOMIC DNA]</scope>
    <source>
        <strain evidence="4 5">S64C</strain>
    </source>
</reference>
<evidence type="ECO:0000256" key="1">
    <source>
        <dbReference type="ARBA" id="ARBA00022737"/>
    </source>
</evidence>
<feature type="transmembrane region" description="Helical" evidence="3">
    <location>
        <begin position="327"/>
        <end position="346"/>
    </location>
</feature>
<dbReference type="SMART" id="SM00028">
    <property type="entry name" value="TPR"/>
    <property type="match status" value="3"/>
</dbReference>
<protein>
    <submittedName>
        <fullName evidence="4">Uncharacterized protein</fullName>
    </submittedName>
</protein>
<keyword evidence="3" id="KW-0812">Transmembrane</keyword>
<feature type="transmembrane region" description="Helical" evidence="3">
    <location>
        <begin position="219"/>
        <end position="247"/>
    </location>
</feature>
<gene>
    <name evidence="4" type="ORF">BKH32_00390</name>
</gene>
<evidence type="ECO:0000256" key="3">
    <source>
        <dbReference type="SAM" id="Phobius"/>
    </source>
</evidence>
<dbReference type="InterPro" id="IPR011990">
    <property type="entry name" value="TPR-like_helical_dom_sf"/>
</dbReference>
<keyword evidence="2" id="KW-0802">TPR repeat</keyword>
<evidence type="ECO:0000313" key="5">
    <source>
        <dbReference type="Proteomes" id="UP000185736"/>
    </source>
</evidence>
<dbReference type="InterPro" id="IPR019734">
    <property type="entry name" value="TPR_rpt"/>
</dbReference>
<dbReference type="SUPFAM" id="SSF48452">
    <property type="entry name" value="TPR-like"/>
    <property type="match status" value="1"/>
</dbReference>
<dbReference type="Gene3D" id="1.25.40.10">
    <property type="entry name" value="Tetratricopeptide repeat domain"/>
    <property type="match status" value="1"/>
</dbReference>
<name>A0A1Q8I496_9ACTO</name>
<dbReference type="PANTHER" id="PTHR45586:SF14">
    <property type="entry name" value="TETRATRICOPEPTIDE TPR_2 REPEAT PROTEIN"/>
    <property type="match status" value="1"/>
</dbReference>
<feature type="transmembrane region" description="Helical" evidence="3">
    <location>
        <begin position="298"/>
        <end position="321"/>
    </location>
</feature>
<accession>A0A1Q8I496</accession>
<dbReference type="RefSeq" id="WP_075248112.1">
    <property type="nucleotide sequence ID" value="NZ_MSGO01000003.1"/>
</dbReference>
<keyword evidence="1" id="KW-0677">Repeat</keyword>
<dbReference type="InterPro" id="IPR051012">
    <property type="entry name" value="CellSynth/LPSAsmb/PSIAsmb"/>
</dbReference>
<keyword evidence="3" id="KW-0472">Membrane</keyword>
<dbReference type="EMBL" id="MSGO01000003">
    <property type="protein sequence ID" value="OLL15933.1"/>
    <property type="molecule type" value="Genomic_DNA"/>
</dbReference>
<dbReference type="AlphaFoldDB" id="A0A1Q8I496"/>
<dbReference type="PANTHER" id="PTHR45586">
    <property type="entry name" value="TPR REPEAT-CONTAINING PROTEIN PA4667"/>
    <property type="match status" value="1"/>
</dbReference>
<evidence type="ECO:0000256" key="2">
    <source>
        <dbReference type="ARBA" id="ARBA00022803"/>
    </source>
</evidence>
<sequence>MSDDLYRQEMDRAEWLVDAGQYERATQILTRLLANYPDEAGSTYIALAAAHNSVNRLEDSEAAARRAVAALPDSPDAHRLLACSLIDQDREPEAERSLRTALDLDPESSTLFHLMTIAMAGMEREEEALFYAREAVRLSPVSADHHALLAQLQMDTDAQAAEASLQEALALEPAHDGALLQLAQLHQNRRDHVGAAKAAAAYAAQTSDPLQARAAVDTIFFSTVLVLHLGALACSLLMLMSAAFVWLVKLPTWLLLLPLALCATLTFRAVGRRVQALRIAFAGRGRIMMRSFIRRQRLTTAWALLLLLMWTAFGVGTIQLLMGGVTILAGALGAGLLLLIGSWIFARLRVS</sequence>
<proteinExistence type="predicted"/>
<organism evidence="4 5">
    <name type="scientific">Actinomyces oris</name>
    <dbReference type="NCBI Taxonomy" id="544580"/>
    <lineage>
        <taxon>Bacteria</taxon>
        <taxon>Bacillati</taxon>
        <taxon>Actinomycetota</taxon>
        <taxon>Actinomycetes</taxon>
        <taxon>Actinomycetales</taxon>
        <taxon>Actinomycetaceae</taxon>
        <taxon>Actinomyces</taxon>
    </lineage>
</organism>
<evidence type="ECO:0000313" key="4">
    <source>
        <dbReference type="EMBL" id="OLL15933.1"/>
    </source>
</evidence>
<comment type="caution">
    <text evidence="4">The sequence shown here is derived from an EMBL/GenBank/DDBJ whole genome shotgun (WGS) entry which is preliminary data.</text>
</comment>
<feature type="transmembrane region" description="Helical" evidence="3">
    <location>
        <begin position="253"/>
        <end position="271"/>
    </location>
</feature>